<feature type="binding site" evidence="8">
    <location>
        <position position="406"/>
    </location>
    <ligand>
        <name>[4Fe-4S] cluster</name>
        <dbReference type="ChEBI" id="CHEBI:49883"/>
        <label>2</label>
    </ligand>
</feature>
<feature type="binding site" evidence="8">
    <location>
        <position position="367"/>
    </location>
    <ligand>
        <name>[4Fe-4S] cluster</name>
        <dbReference type="ChEBI" id="CHEBI:49883"/>
        <label>1</label>
    </ligand>
</feature>
<reference evidence="11" key="1">
    <citation type="journal article" date="2019" name="Int. J. Syst. Evol. Microbiol.">
        <title>The Global Catalogue of Microorganisms (GCM) 10K type strain sequencing project: providing services to taxonomists for standard genome sequencing and annotation.</title>
        <authorList>
            <consortium name="The Broad Institute Genomics Platform"/>
            <consortium name="The Broad Institute Genome Sequencing Center for Infectious Disease"/>
            <person name="Wu L."/>
            <person name="Ma J."/>
        </authorList>
    </citation>
    <scope>NUCLEOTIDE SEQUENCE [LARGE SCALE GENOMIC DNA]</scope>
    <source>
        <strain evidence="11">CCUG 46385</strain>
    </source>
</reference>
<dbReference type="PANTHER" id="PTHR43034">
    <property type="entry name" value="ION-TRANSLOCATING OXIDOREDUCTASE COMPLEX SUBUNIT C"/>
    <property type="match status" value="1"/>
</dbReference>
<dbReference type="Pfam" id="PF10531">
    <property type="entry name" value="SLBB"/>
    <property type="match status" value="1"/>
</dbReference>
<keyword evidence="7 8" id="KW-0411">Iron-sulfur</keyword>
<feature type="binding site" evidence="8">
    <location>
        <position position="377"/>
    </location>
    <ligand>
        <name>[4Fe-4S] cluster</name>
        <dbReference type="ChEBI" id="CHEBI:49883"/>
        <label>2</label>
    </ligand>
</feature>
<dbReference type="InterPro" id="IPR017896">
    <property type="entry name" value="4Fe4S_Fe-S-bd"/>
</dbReference>
<comment type="similarity">
    <text evidence="8">Belongs to the 4Fe4S bacterial-type ferredoxin family. RnfC subfamily.</text>
</comment>
<dbReference type="InterPro" id="IPR011538">
    <property type="entry name" value="Nuo51_FMN-bd"/>
</dbReference>
<evidence type="ECO:0000259" key="9">
    <source>
        <dbReference type="PROSITE" id="PS51379"/>
    </source>
</evidence>
<organism evidence="10 11">
    <name type="scientific">Filifactor villosus</name>
    <dbReference type="NCBI Taxonomy" id="29374"/>
    <lineage>
        <taxon>Bacteria</taxon>
        <taxon>Bacillati</taxon>
        <taxon>Bacillota</taxon>
        <taxon>Clostridia</taxon>
        <taxon>Peptostreptococcales</taxon>
        <taxon>Filifactoraceae</taxon>
        <taxon>Filifactor</taxon>
    </lineage>
</organism>
<comment type="caution">
    <text evidence="10">The sequence shown here is derived from an EMBL/GenBank/DDBJ whole genome shotgun (WGS) entry which is preliminary data.</text>
</comment>
<dbReference type="InterPro" id="IPR019554">
    <property type="entry name" value="Soluble_ligand-bd"/>
</dbReference>
<dbReference type="PROSITE" id="PS51379">
    <property type="entry name" value="4FE4S_FER_2"/>
    <property type="match status" value="2"/>
</dbReference>
<comment type="function">
    <text evidence="8">Part of a membrane-bound complex that couples electron transfer with translocation of ions across the membrane.</text>
</comment>
<dbReference type="EMBL" id="JBHSHL010000014">
    <property type="protein sequence ID" value="MFC4804274.1"/>
    <property type="molecule type" value="Genomic_DNA"/>
</dbReference>
<keyword evidence="8" id="KW-1003">Cell membrane</keyword>
<dbReference type="PANTHER" id="PTHR43034:SF2">
    <property type="entry name" value="ION-TRANSLOCATING OXIDOREDUCTASE COMPLEX SUBUNIT C"/>
    <property type="match status" value="1"/>
</dbReference>
<keyword evidence="5 8" id="KW-0249">Electron transport</keyword>
<dbReference type="Pfam" id="PF13375">
    <property type="entry name" value="RnfC_N"/>
    <property type="match status" value="1"/>
</dbReference>
<keyword evidence="2 8" id="KW-0004">4Fe-4S</keyword>
<keyword evidence="8" id="KW-1278">Translocase</keyword>
<feature type="domain" description="4Fe-4S ferredoxin-type" evidence="9">
    <location>
        <begin position="357"/>
        <end position="389"/>
    </location>
</feature>
<accession>A0ABV9QJB9</accession>
<feature type="binding site" evidence="8">
    <location>
        <position position="416"/>
    </location>
    <ligand>
        <name>[4Fe-4S] cluster</name>
        <dbReference type="ChEBI" id="CHEBI:49883"/>
        <label>1</label>
    </ligand>
</feature>
<keyword evidence="1 8" id="KW-0813">Transport</keyword>
<feature type="binding site" evidence="8">
    <location>
        <position position="373"/>
    </location>
    <ligand>
        <name>[4Fe-4S] cluster</name>
        <dbReference type="ChEBI" id="CHEBI:49883"/>
        <label>1</label>
    </ligand>
</feature>
<comment type="cofactor">
    <cofactor evidence="8">
        <name>[4Fe-4S] cluster</name>
        <dbReference type="ChEBI" id="CHEBI:49883"/>
    </cofactor>
    <text evidence="8">Binds 2 [4Fe-4S] clusters per subunit.</text>
</comment>
<feature type="binding site" evidence="8">
    <location>
        <position position="370"/>
    </location>
    <ligand>
        <name>[4Fe-4S] cluster</name>
        <dbReference type="ChEBI" id="CHEBI:49883"/>
        <label>1</label>
    </ligand>
</feature>
<keyword evidence="8" id="KW-0472">Membrane</keyword>
<comment type="subunit">
    <text evidence="8">The complex is composed of six subunits: RnfA, RnfB, RnfC, RnfD, RnfE and RnfG.</text>
</comment>
<evidence type="ECO:0000313" key="10">
    <source>
        <dbReference type="EMBL" id="MFC4804274.1"/>
    </source>
</evidence>
<evidence type="ECO:0000256" key="6">
    <source>
        <dbReference type="ARBA" id="ARBA00023004"/>
    </source>
</evidence>
<keyword evidence="3 8" id="KW-0479">Metal-binding</keyword>
<dbReference type="InterPro" id="IPR026902">
    <property type="entry name" value="RnfC_N"/>
</dbReference>
<keyword evidence="4 8" id="KW-0677">Repeat</keyword>
<evidence type="ECO:0000256" key="1">
    <source>
        <dbReference type="ARBA" id="ARBA00022448"/>
    </source>
</evidence>
<evidence type="ECO:0000256" key="8">
    <source>
        <dbReference type="HAMAP-Rule" id="MF_00461"/>
    </source>
</evidence>
<evidence type="ECO:0000256" key="2">
    <source>
        <dbReference type="ARBA" id="ARBA00022485"/>
    </source>
</evidence>
<evidence type="ECO:0000256" key="7">
    <source>
        <dbReference type="ARBA" id="ARBA00023014"/>
    </source>
</evidence>
<dbReference type="Proteomes" id="UP001595916">
    <property type="component" value="Unassembled WGS sequence"/>
</dbReference>
<feature type="binding site" evidence="8">
    <location>
        <position position="409"/>
    </location>
    <ligand>
        <name>[4Fe-4S] cluster</name>
        <dbReference type="ChEBI" id="CHEBI:49883"/>
        <label>2</label>
    </ligand>
</feature>
<proteinExistence type="inferred from homology"/>
<dbReference type="Pfam" id="PF01512">
    <property type="entry name" value="Complex1_51K"/>
    <property type="match status" value="1"/>
</dbReference>
<dbReference type="SUPFAM" id="SSF142019">
    <property type="entry name" value="Nqo1 FMN-binding domain-like"/>
    <property type="match status" value="1"/>
</dbReference>
<sequence>MNLLSFRGGIHPDYSKKFTADKPIVKAQDPKTVYIPLSQHIGAPAKPVVQVGDSVKVGQLLGEAGGFVSAPVHSSVSGTVKGFQMMPVAGGQKVNCVVIENDFSEEVSPQIKPYPYIEDMSPSEILEVIKNSGIVGMGGATFPTHVKLSPPPEKNVDVAILNGAECEPYLTCDHRLMLEEPENVVYGLRAVMKVLGVEKGYIGIENNKPDCLEKIREAAKEFANIEVVALATKYPQGAEKQLINACTGREVPSGGLPADAGAVVSNVGTAAQIARSLKTGLPLIDRNCTVTGSVIREPKNMRIKIGTLYSELIEQCGGFKEEPGKVISGGPMMGLAQSKLEVPATKGSSGILCISKKEAQVPEYSNCIRCGKCTQVCPAFLQPLYISGYSLQGEYDRSEEFHALDCIECGCCSFICPAKRPLLQSIRVAKQEILAKRRRSSK</sequence>
<evidence type="ECO:0000313" key="11">
    <source>
        <dbReference type="Proteomes" id="UP001595916"/>
    </source>
</evidence>
<dbReference type="Gene3D" id="3.40.50.11540">
    <property type="entry name" value="NADH-ubiquinone oxidoreductase 51kDa subunit"/>
    <property type="match status" value="1"/>
</dbReference>
<comment type="subcellular location">
    <subcellularLocation>
        <location evidence="8">Cell membrane</location>
        <topology evidence="8">Peripheral membrane protein</topology>
    </subcellularLocation>
</comment>
<keyword evidence="11" id="KW-1185">Reference proteome</keyword>
<dbReference type="InterPro" id="IPR037225">
    <property type="entry name" value="Nuo51_FMN-bd_sf"/>
</dbReference>
<feature type="binding site" evidence="8">
    <location>
        <position position="412"/>
    </location>
    <ligand>
        <name>[4Fe-4S] cluster</name>
        <dbReference type="ChEBI" id="CHEBI:49883"/>
        <label>2</label>
    </ligand>
</feature>
<dbReference type="Gene3D" id="3.30.70.20">
    <property type="match status" value="1"/>
</dbReference>
<dbReference type="SUPFAM" id="SSF46548">
    <property type="entry name" value="alpha-helical ferredoxin"/>
    <property type="match status" value="1"/>
</dbReference>
<dbReference type="HAMAP" id="MF_00461">
    <property type="entry name" value="RsxC_RnfC"/>
    <property type="match status" value="1"/>
</dbReference>
<evidence type="ECO:0000256" key="5">
    <source>
        <dbReference type="ARBA" id="ARBA00022982"/>
    </source>
</evidence>
<dbReference type="PROSITE" id="PS00198">
    <property type="entry name" value="4FE4S_FER_1"/>
    <property type="match status" value="1"/>
</dbReference>
<gene>
    <name evidence="10" type="primary">rsxC</name>
    <name evidence="8" type="synonym">rnfC</name>
    <name evidence="10" type="ORF">ACFO4R_04185</name>
</gene>
<protein>
    <recommendedName>
        <fullName evidence="8">Ion-translocating oxidoreductase complex subunit C</fullName>
        <ecNumber evidence="8">7.-.-.-</ecNumber>
    </recommendedName>
    <alternativeName>
        <fullName evidence="8">Rnf electron transport complex subunit C</fullName>
    </alternativeName>
</protein>
<evidence type="ECO:0000256" key="4">
    <source>
        <dbReference type="ARBA" id="ARBA00022737"/>
    </source>
</evidence>
<name>A0ABV9QJB9_9FIRM</name>
<dbReference type="RefSeq" id="WP_379787779.1">
    <property type="nucleotide sequence ID" value="NZ_JBHSHL010000014.1"/>
</dbReference>
<evidence type="ECO:0000256" key="3">
    <source>
        <dbReference type="ARBA" id="ARBA00022723"/>
    </source>
</evidence>
<dbReference type="InterPro" id="IPR010208">
    <property type="entry name" value="Ion_transpt_RnfC/RsxC"/>
</dbReference>
<dbReference type="NCBIfam" id="TIGR01945">
    <property type="entry name" value="rnfC"/>
    <property type="match status" value="1"/>
</dbReference>
<dbReference type="Pfam" id="PF13237">
    <property type="entry name" value="Fer4_10"/>
    <property type="match status" value="1"/>
</dbReference>
<keyword evidence="6 8" id="KW-0408">Iron</keyword>
<dbReference type="InterPro" id="IPR017900">
    <property type="entry name" value="4Fe4S_Fe_S_CS"/>
</dbReference>
<dbReference type="EC" id="7.-.-.-" evidence="8"/>
<dbReference type="NCBIfam" id="NF003454">
    <property type="entry name" value="PRK05035.1"/>
    <property type="match status" value="1"/>
</dbReference>
<feature type="domain" description="4Fe-4S ferredoxin-type" evidence="9">
    <location>
        <begin position="397"/>
        <end position="426"/>
    </location>
</feature>